<dbReference type="GO" id="GO:0140114">
    <property type="term" value="P:cellular detoxification of fluoride"/>
    <property type="evidence" value="ECO:0007669"/>
    <property type="project" value="UniProtKB-UniRule"/>
</dbReference>
<evidence type="ECO:0000256" key="7">
    <source>
        <dbReference type="ARBA" id="ARBA00035120"/>
    </source>
</evidence>
<sequence length="131" mass="13869">MPIWIGIALGGACGALARYGLNLVIQTRLGPTAWAAFPLGTLVINVLGCFLLGLVIALNARGLVSAEWRLAFGTGFVGAFTTFSTFTWESDLLLRSGESLRASLYIVGNLVLGYVAVLLGRWVAIRLEGGL</sequence>
<comment type="activity regulation">
    <text evidence="9">Na(+) is not transported, but it plays an essential structural role and its presence is essential for fluoride channel function.</text>
</comment>
<comment type="subcellular location">
    <subcellularLocation>
        <location evidence="1 9">Cell membrane</location>
        <topology evidence="1 9">Multi-pass membrane protein</topology>
    </subcellularLocation>
</comment>
<evidence type="ECO:0000313" key="10">
    <source>
        <dbReference type="EMBL" id="GAQ23602.1"/>
    </source>
</evidence>
<feature type="transmembrane region" description="Helical" evidence="9">
    <location>
        <begin position="33"/>
        <end position="58"/>
    </location>
</feature>
<reference evidence="11" key="1">
    <citation type="submission" date="2015-11" db="EMBL/GenBank/DDBJ databases">
        <title>Draft Genome Sequence of the Radioresistant Bacterium Deinococcus grandis, Isolated from Freshwater Fish in Japan.</title>
        <authorList>
            <person name="Satoh K."/>
            <person name="Onodera T."/>
            <person name="Omoso K."/>
            <person name="Takeda-Yano K."/>
            <person name="Katayama T."/>
            <person name="Oono Y."/>
            <person name="Narumi I."/>
        </authorList>
    </citation>
    <scope>NUCLEOTIDE SEQUENCE [LARGE SCALE GENOMIC DNA]</scope>
    <source>
        <strain evidence="11">ATCC 43672</strain>
    </source>
</reference>
<keyword evidence="3 9" id="KW-0812">Transmembrane</keyword>
<feature type="binding site" evidence="9">
    <location>
        <position position="78"/>
    </location>
    <ligand>
        <name>Na(+)</name>
        <dbReference type="ChEBI" id="CHEBI:29101"/>
        <note>structural</note>
    </ligand>
</feature>
<evidence type="ECO:0000313" key="11">
    <source>
        <dbReference type="Proteomes" id="UP000056209"/>
    </source>
</evidence>
<dbReference type="HAMAP" id="MF_00454">
    <property type="entry name" value="FluC"/>
    <property type="match status" value="1"/>
</dbReference>
<feature type="transmembrane region" description="Helical" evidence="9">
    <location>
        <begin position="100"/>
        <end position="124"/>
    </location>
</feature>
<keyword evidence="4 9" id="KW-1133">Transmembrane helix</keyword>
<dbReference type="NCBIfam" id="TIGR00494">
    <property type="entry name" value="crcB"/>
    <property type="match status" value="1"/>
</dbReference>
<dbReference type="EMBL" id="BCMS01000004">
    <property type="protein sequence ID" value="GAQ23602.1"/>
    <property type="molecule type" value="Genomic_DNA"/>
</dbReference>
<dbReference type="PANTHER" id="PTHR28259:SF1">
    <property type="entry name" value="FLUORIDE EXPORT PROTEIN 1-RELATED"/>
    <property type="match status" value="1"/>
</dbReference>
<evidence type="ECO:0000256" key="9">
    <source>
        <dbReference type="HAMAP-Rule" id="MF_00454"/>
    </source>
</evidence>
<evidence type="ECO:0000256" key="4">
    <source>
        <dbReference type="ARBA" id="ARBA00022989"/>
    </source>
</evidence>
<evidence type="ECO:0000256" key="6">
    <source>
        <dbReference type="ARBA" id="ARBA00023303"/>
    </source>
</evidence>
<keyword evidence="6 9" id="KW-0407">Ion channel</keyword>
<feature type="transmembrane region" description="Helical" evidence="9">
    <location>
        <begin position="70"/>
        <end position="88"/>
    </location>
</feature>
<proteinExistence type="inferred from homology"/>
<protein>
    <recommendedName>
        <fullName evidence="9">Fluoride-specific ion channel FluC</fullName>
    </recommendedName>
</protein>
<organism evidence="10 11">
    <name type="scientific">Deinococcus grandis</name>
    <dbReference type="NCBI Taxonomy" id="57498"/>
    <lineage>
        <taxon>Bacteria</taxon>
        <taxon>Thermotogati</taxon>
        <taxon>Deinococcota</taxon>
        <taxon>Deinococci</taxon>
        <taxon>Deinococcales</taxon>
        <taxon>Deinococcaceae</taxon>
        <taxon>Deinococcus</taxon>
    </lineage>
</organism>
<keyword evidence="9" id="KW-0915">Sodium</keyword>
<keyword evidence="9" id="KW-0406">Ion transport</keyword>
<keyword evidence="11" id="KW-1185">Reference proteome</keyword>
<dbReference type="RefSeq" id="WP_058979605.1">
    <property type="nucleotide sequence ID" value="NZ_BCMS01000004.1"/>
</dbReference>
<dbReference type="PANTHER" id="PTHR28259">
    <property type="entry name" value="FLUORIDE EXPORT PROTEIN 1-RELATED"/>
    <property type="match status" value="1"/>
</dbReference>
<feature type="binding site" evidence="9">
    <location>
        <position position="81"/>
    </location>
    <ligand>
        <name>Na(+)</name>
        <dbReference type="ChEBI" id="CHEBI:29101"/>
        <note>structural</note>
    </ligand>
</feature>
<dbReference type="GO" id="GO:0062054">
    <property type="term" value="F:fluoride channel activity"/>
    <property type="evidence" value="ECO:0007669"/>
    <property type="project" value="UniProtKB-UniRule"/>
</dbReference>
<dbReference type="Proteomes" id="UP000056209">
    <property type="component" value="Unassembled WGS sequence"/>
</dbReference>
<evidence type="ECO:0000256" key="3">
    <source>
        <dbReference type="ARBA" id="ARBA00022692"/>
    </source>
</evidence>
<keyword evidence="5 9" id="KW-0472">Membrane</keyword>
<keyword evidence="9" id="KW-0479">Metal-binding</keyword>
<comment type="caution">
    <text evidence="10">The sequence shown here is derived from an EMBL/GenBank/DDBJ whole genome shotgun (WGS) entry which is preliminary data.</text>
</comment>
<evidence type="ECO:0000256" key="1">
    <source>
        <dbReference type="ARBA" id="ARBA00004651"/>
    </source>
</evidence>
<keyword evidence="2 9" id="KW-1003">Cell membrane</keyword>
<evidence type="ECO:0000256" key="8">
    <source>
        <dbReference type="ARBA" id="ARBA00035585"/>
    </source>
</evidence>
<dbReference type="GO" id="GO:0005886">
    <property type="term" value="C:plasma membrane"/>
    <property type="evidence" value="ECO:0007669"/>
    <property type="project" value="UniProtKB-SubCell"/>
</dbReference>
<gene>
    <name evidence="9" type="primary">fluC</name>
    <name evidence="9" type="synonym">crcB</name>
    <name evidence="10" type="ORF">DEIGR_320016</name>
</gene>
<comment type="function">
    <text evidence="9">Fluoride-specific ion channel. Important for reducing fluoride concentration in the cell, thus reducing its toxicity.</text>
</comment>
<dbReference type="AlphaFoldDB" id="A0A100HMV0"/>
<comment type="similarity">
    <text evidence="7 9">Belongs to the fluoride channel Fluc/FEX (TC 1.A.43) family.</text>
</comment>
<dbReference type="GO" id="GO:0046872">
    <property type="term" value="F:metal ion binding"/>
    <property type="evidence" value="ECO:0007669"/>
    <property type="project" value="UniProtKB-KW"/>
</dbReference>
<comment type="catalytic activity">
    <reaction evidence="8">
        <text>fluoride(in) = fluoride(out)</text>
        <dbReference type="Rhea" id="RHEA:76159"/>
        <dbReference type="ChEBI" id="CHEBI:17051"/>
    </reaction>
    <physiologicalReaction direction="left-to-right" evidence="8">
        <dbReference type="Rhea" id="RHEA:76160"/>
    </physiologicalReaction>
</comment>
<evidence type="ECO:0000256" key="2">
    <source>
        <dbReference type="ARBA" id="ARBA00022475"/>
    </source>
</evidence>
<dbReference type="InterPro" id="IPR003691">
    <property type="entry name" value="FluC"/>
</dbReference>
<evidence type="ECO:0000256" key="5">
    <source>
        <dbReference type="ARBA" id="ARBA00023136"/>
    </source>
</evidence>
<accession>A0A100HMV0</accession>
<keyword evidence="9" id="KW-0813">Transport</keyword>
<name>A0A100HMV0_9DEIO</name>
<dbReference type="OrthoDB" id="9815830at2"/>
<dbReference type="Pfam" id="PF02537">
    <property type="entry name" value="CRCB"/>
    <property type="match status" value="1"/>
</dbReference>